<protein>
    <recommendedName>
        <fullName evidence="6">RNA-binding protein KhpB</fullName>
    </recommendedName>
    <alternativeName>
        <fullName evidence="6">RNA-binding protein EloR</fullName>
    </alternativeName>
</protein>
<dbReference type="EMBL" id="VSTU01000012">
    <property type="protein sequence ID" value="MYZ66700.1"/>
    <property type="molecule type" value="Genomic_DNA"/>
</dbReference>
<evidence type="ECO:0000313" key="22">
    <source>
        <dbReference type="Proteomes" id="UP000471300"/>
    </source>
</evidence>
<reference evidence="21 22" key="5">
    <citation type="journal article" date="2020" name="Food Funct.">
        <title>Screening of Lactobacillus salivarius strains from the feces of Chinese populations and the evaluation of their effects against intestinal inflammation in mice.</title>
        <authorList>
            <person name="Zhai Q."/>
            <person name="Shen X."/>
            <person name="Cen S."/>
            <person name="Zhang C."/>
            <person name="Tian F."/>
            <person name="Zhao J."/>
            <person name="Zhang H."/>
            <person name="Xue Y."/>
            <person name="Chen W."/>
        </authorList>
    </citation>
    <scope>NUCLEOTIDE SEQUENCE [LARGE SCALE GENOMIC DNA]</scope>
    <source>
        <strain evidence="13 22">FZJTZ28M4.scaf</strain>
        <strain evidence="12 21">FZJTZ9M6.scaf</strain>
    </source>
</reference>
<evidence type="ECO:0000313" key="10">
    <source>
        <dbReference type="EMBL" id="MSE06989.1"/>
    </source>
</evidence>
<evidence type="ECO:0000313" key="21">
    <source>
        <dbReference type="Proteomes" id="UP000470980"/>
    </source>
</evidence>
<evidence type="ECO:0000256" key="3">
    <source>
        <dbReference type="ARBA" id="ARBA00022960"/>
    </source>
</evidence>
<dbReference type="Proteomes" id="UP000245607">
    <property type="component" value="Unassembled WGS sequence"/>
</dbReference>
<evidence type="ECO:0000313" key="13">
    <source>
        <dbReference type="EMBL" id="MYZ66700.1"/>
    </source>
</evidence>
<evidence type="ECO:0000313" key="11">
    <source>
        <dbReference type="EMBL" id="MSE08423.1"/>
    </source>
</evidence>
<dbReference type="PANTHER" id="PTHR35800">
    <property type="entry name" value="PROTEIN JAG"/>
    <property type="match status" value="1"/>
</dbReference>
<dbReference type="HAMAP" id="MF_00867">
    <property type="entry name" value="KhpB"/>
    <property type="match status" value="1"/>
</dbReference>
<evidence type="ECO:0000313" key="16">
    <source>
        <dbReference type="Proteomes" id="UP000192638"/>
    </source>
</evidence>
<evidence type="ECO:0000256" key="4">
    <source>
        <dbReference type="ARBA" id="ARBA00023186"/>
    </source>
</evidence>
<evidence type="ECO:0000256" key="2">
    <source>
        <dbReference type="ARBA" id="ARBA00022884"/>
    </source>
</evidence>
<dbReference type="Gene3D" id="3.30.1370.50">
    <property type="entry name" value="R3H-like domain"/>
    <property type="match status" value="1"/>
</dbReference>
<dbReference type="InterPro" id="IPR038008">
    <property type="entry name" value="Jag_KH"/>
</dbReference>
<evidence type="ECO:0000259" key="7">
    <source>
        <dbReference type="PROSITE" id="PS51061"/>
    </source>
</evidence>
<dbReference type="PANTHER" id="PTHR35800:SF1">
    <property type="entry name" value="RNA-BINDING PROTEIN KHPB"/>
    <property type="match status" value="1"/>
</dbReference>
<evidence type="ECO:0000313" key="15">
    <source>
        <dbReference type="EMBL" id="PWG51057.1"/>
    </source>
</evidence>
<dbReference type="CDD" id="cd02644">
    <property type="entry name" value="R3H_jag"/>
    <property type="match status" value="1"/>
</dbReference>
<keyword evidence="2 6" id="KW-0694">RNA-binding</keyword>
<dbReference type="Proteomes" id="UP000192638">
    <property type="component" value="Unassembled WGS sequence"/>
</dbReference>
<dbReference type="InterPro" id="IPR001374">
    <property type="entry name" value="R3H_dom"/>
</dbReference>
<dbReference type="InterPro" id="IPR038247">
    <property type="entry name" value="Jag_N_dom_sf"/>
</dbReference>
<reference evidence="14 16" key="1">
    <citation type="submission" date="2017-03" db="EMBL/GenBank/DDBJ databases">
        <title>Phylogenomics and comparative genomics of Lactobacillus salivarius, a mammalian gut commensal.</title>
        <authorList>
            <person name="Harris H.M."/>
        </authorList>
    </citation>
    <scope>NUCLEOTIDE SEQUENCE [LARGE SCALE GENOMIC DNA]</scope>
    <source>
        <strain evidence="14 16">LMG 14477</strain>
    </source>
</reference>
<comment type="similarity">
    <text evidence="6">Belongs to the KhpB RNA-binding protein family.</text>
</comment>
<evidence type="ECO:0000313" key="14">
    <source>
        <dbReference type="EMBL" id="OQQ82269.1"/>
    </source>
</evidence>
<evidence type="ECO:0000313" key="8">
    <source>
        <dbReference type="EMBL" id="ARU18590.1"/>
    </source>
</evidence>
<dbReference type="PROSITE" id="PS51061">
    <property type="entry name" value="R3H"/>
    <property type="match status" value="1"/>
</dbReference>
<dbReference type="GO" id="GO:0009252">
    <property type="term" value="P:peptidoglycan biosynthetic process"/>
    <property type="evidence" value="ECO:0007669"/>
    <property type="project" value="UniProtKB-UniRule"/>
</dbReference>
<dbReference type="InterPro" id="IPR036867">
    <property type="entry name" value="R3H_dom_sf"/>
</dbReference>
<keyword evidence="1 6" id="KW-0963">Cytoplasm</keyword>
<keyword evidence="4 6" id="KW-0143">Chaperone</keyword>
<dbReference type="SUPFAM" id="SSF82708">
    <property type="entry name" value="R3H domain"/>
    <property type="match status" value="1"/>
</dbReference>
<dbReference type="InterPro" id="IPR032782">
    <property type="entry name" value="KhpB_N"/>
</dbReference>
<dbReference type="GO" id="GO:0008360">
    <property type="term" value="P:regulation of cell shape"/>
    <property type="evidence" value="ECO:0007669"/>
    <property type="project" value="UniProtKB-KW"/>
</dbReference>
<dbReference type="InterPro" id="IPR039247">
    <property type="entry name" value="KhpB"/>
</dbReference>
<evidence type="ECO:0000313" key="9">
    <source>
        <dbReference type="EMBL" id="MSE04368.1"/>
    </source>
</evidence>
<evidence type="ECO:0000256" key="1">
    <source>
        <dbReference type="ARBA" id="ARBA00022490"/>
    </source>
</evidence>
<comment type="subcellular location">
    <subcellularLocation>
        <location evidence="6">Cytoplasm</location>
    </subcellularLocation>
</comment>
<dbReference type="EMBL" id="QFAS01000010">
    <property type="protein sequence ID" value="PWG51057.1"/>
    <property type="molecule type" value="Genomic_DNA"/>
</dbReference>
<dbReference type="EMBL" id="WKKZ01000003">
    <property type="protein sequence ID" value="MSE04368.1"/>
    <property type="molecule type" value="Genomic_DNA"/>
</dbReference>
<dbReference type="Pfam" id="PF14804">
    <property type="entry name" value="Jag_N"/>
    <property type="match status" value="1"/>
</dbReference>
<accession>A0A1V9PZ99</accession>
<dbReference type="Proteomes" id="UP000471300">
    <property type="component" value="Unassembled WGS sequence"/>
</dbReference>
<evidence type="ECO:0000256" key="6">
    <source>
        <dbReference type="HAMAP-Rule" id="MF_00867"/>
    </source>
</evidence>
<geneLocation type="plasmid" evidence="10">
    <name>unnamed01</name>
</geneLocation>
<dbReference type="GO" id="GO:0071555">
    <property type="term" value="P:cell wall organization"/>
    <property type="evidence" value="ECO:0007669"/>
    <property type="project" value="UniProtKB-KW"/>
</dbReference>
<evidence type="ECO:0000313" key="18">
    <source>
        <dbReference type="Proteomes" id="UP000245607"/>
    </source>
</evidence>
<keyword evidence="3 6" id="KW-0133">Cell shape</keyword>
<evidence type="ECO:0000313" key="12">
    <source>
        <dbReference type="EMBL" id="MYY73548.1"/>
    </source>
</evidence>
<reference evidence="15 18" key="3">
    <citation type="submission" date="2018-05" db="EMBL/GenBank/DDBJ databases">
        <title>Lactobacillus salivarius genome sequencing and assembly.</title>
        <authorList>
            <person name="Audisio C."/>
            <person name="Albarracin L."/>
            <person name="Torres M.J."/>
            <person name="Hebert E.M."/>
            <person name="Saavedra L."/>
        </authorList>
    </citation>
    <scope>NUCLEOTIDE SEQUENCE [LARGE SCALE GENOMIC DNA]</scope>
    <source>
        <strain evidence="15 18">A3iob</strain>
    </source>
</reference>
<keyword evidence="10" id="KW-0614">Plasmid</keyword>
<dbReference type="SMART" id="SM00393">
    <property type="entry name" value="R3H"/>
    <property type="match status" value="1"/>
</dbReference>
<dbReference type="GO" id="GO:0003723">
    <property type="term" value="F:RNA binding"/>
    <property type="evidence" value="ECO:0007669"/>
    <property type="project" value="UniProtKB-UniRule"/>
</dbReference>
<dbReference type="EMBL" id="WKKX01000272">
    <property type="protein sequence ID" value="MSE08423.1"/>
    <property type="molecule type" value="Genomic_DNA"/>
</dbReference>
<dbReference type="Proteomes" id="UP000437575">
    <property type="component" value="Unassembled WGS sequence"/>
</dbReference>
<dbReference type="EMBL" id="VSTR01000012">
    <property type="protein sequence ID" value="MYY73548.1"/>
    <property type="molecule type" value="Genomic_DNA"/>
</dbReference>
<keyword evidence="5 6" id="KW-0961">Cell wall biogenesis/degradation</keyword>
<dbReference type="Proteomes" id="UP000195378">
    <property type="component" value="Chromosome"/>
</dbReference>
<dbReference type="AlphaFoldDB" id="A0A1V9PZ99"/>
<dbReference type="Gene3D" id="3.30.30.80">
    <property type="entry name" value="probable RNA-binding protein from clostridium symbiosum atcc 14940"/>
    <property type="match status" value="1"/>
</dbReference>
<sequence>MMQYTGETIDSAISKGLQDLSVDRENVEIEVISHGRKGFLGLGKKPAVIELTVNSSVQTESDTKPQLEIVSEDQVDRESETLDNEDSKNIEINSEKVEEENQNNLDVVIQNLGYYLADITKQLGIEAVIDVSQGKRVVYYNFDTELEGLLIGKHGRTLNSLQLLAQDYFDKHKNNNRRIRIMLNVADYRERREETLNNLAQKKAHEAIISRSQISLEPMPAFERKIIHSSLAKDEHVKTFSRGSEPYRYVIIAPAKAKY</sequence>
<dbReference type="Gene3D" id="3.30.300.20">
    <property type="match status" value="1"/>
</dbReference>
<dbReference type="EMBL" id="CP020858">
    <property type="protein sequence ID" value="ARU18590.1"/>
    <property type="molecule type" value="Genomic_DNA"/>
</dbReference>
<dbReference type="SMART" id="SM01245">
    <property type="entry name" value="Jag_N"/>
    <property type="match status" value="1"/>
</dbReference>
<gene>
    <name evidence="6" type="primary">khpB</name>
    <name evidence="6" type="synonym">eloR</name>
    <name evidence="14" type="ORF">B6U60_08275</name>
    <name evidence="8" type="ORF">B7R82_00635</name>
    <name evidence="15" type="ORF">DB362_09445</name>
    <name evidence="13" type="ORF">FYL06_07030</name>
    <name evidence="12" type="ORF">FYL10_07735</name>
    <name evidence="11" type="ORF">GKC33_06810</name>
    <name evidence="9" type="ORF">GKC34_00545</name>
    <name evidence="10" type="ORF">GKC34_15070</name>
</gene>
<evidence type="ECO:0000313" key="19">
    <source>
        <dbReference type="Proteomes" id="UP000437575"/>
    </source>
</evidence>
<dbReference type="GO" id="GO:0005737">
    <property type="term" value="C:cytoplasm"/>
    <property type="evidence" value="ECO:0007669"/>
    <property type="project" value="UniProtKB-SubCell"/>
</dbReference>
<evidence type="ECO:0000313" key="20">
    <source>
        <dbReference type="Proteomes" id="UP000467635"/>
    </source>
</evidence>
<dbReference type="InterPro" id="IPR034079">
    <property type="entry name" value="R3H_KhpB"/>
</dbReference>
<reference evidence="19 20" key="4">
    <citation type="submission" date="2019-11" db="EMBL/GenBank/DDBJ databases">
        <title>Draft Genome Sequence of Plant Growth-Promoting Rhizosphere-Associated Bacteria.</title>
        <authorList>
            <person name="Vasilyev I.Y."/>
            <person name="Radchenko V."/>
            <person name="Ilnitskaya E.V."/>
        </authorList>
    </citation>
    <scope>NUCLEOTIDE SEQUENCE [LARGE SCALE GENOMIC DNA]</scope>
    <source>
        <strain evidence="11 20">VRA_01-1sq_f</strain>
        <strain evidence="9 19">VRA_1sq_f</strain>
        <plasmid evidence="10">unnamed01</plasmid>
    </source>
</reference>
<dbReference type="EMBL" id="WKKZ01001601">
    <property type="protein sequence ID" value="MSE06989.1"/>
    <property type="molecule type" value="Genomic_DNA"/>
</dbReference>
<dbReference type="NCBIfam" id="NF041568">
    <property type="entry name" value="Jag_EloR"/>
    <property type="match status" value="1"/>
</dbReference>
<dbReference type="Pfam" id="PF13083">
    <property type="entry name" value="KH_KhpA-B"/>
    <property type="match status" value="1"/>
</dbReference>
<name>A0A1V9PZ99_9LACO</name>
<dbReference type="Proteomes" id="UP000470980">
    <property type="component" value="Unassembled WGS sequence"/>
</dbReference>
<organism evidence="14 16">
    <name type="scientific">Ligilactobacillus salivarius</name>
    <dbReference type="NCBI Taxonomy" id="1624"/>
    <lineage>
        <taxon>Bacteria</taxon>
        <taxon>Bacillati</taxon>
        <taxon>Bacillota</taxon>
        <taxon>Bacilli</taxon>
        <taxon>Lactobacillales</taxon>
        <taxon>Lactobacillaceae</taxon>
        <taxon>Ligilactobacillus</taxon>
    </lineage>
</organism>
<dbReference type="CDD" id="cd02414">
    <property type="entry name" value="KH-II_Jag"/>
    <property type="match status" value="1"/>
</dbReference>
<reference evidence="8 17" key="2">
    <citation type="submission" date="2017-04" db="EMBL/GenBank/DDBJ databases">
        <title>Complete genome sequence of Lactobacillus salivarius ZLS006, a probiotic strain isolated from healthy piglet.</title>
        <authorList>
            <person name="Zhang D."/>
        </authorList>
    </citation>
    <scope>NUCLEOTIDE SEQUENCE [LARGE SCALE GENOMIC DNA]</scope>
    <source>
        <strain evidence="8 17">ZLS006</strain>
    </source>
</reference>
<comment type="domain">
    <text evidence="6">Has an N-terminal Jag-N domain and 2 RNA-binding domains (KH and R3H).</text>
</comment>
<feature type="domain" description="R3H" evidence="7">
    <location>
        <begin position="190"/>
        <end position="256"/>
    </location>
</feature>
<comment type="function">
    <text evidence="6">A probable RNA chaperone. Forms a complex with KhpA which binds to cellular RNA and controls its expression. Plays a role in peptidoglycan (PG) homeostasis and cell length regulation.</text>
</comment>
<dbReference type="InterPro" id="IPR015946">
    <property type="entry name" value="KH_dom-like_a/b"/>
</dbReference>
<comment type="caution">
    <text evidence="6">Lacks conserved residue(s) required for the propagation of feature annotation.</text>
</comment>
<dbReference type="Pfam" id="PF01424">
    <property type="entry name" value="R3H"/>
    <property type="match status" value="1"/>
</dbReference>
<proteinExistence type="inferred from homology"/>
<dbReference type="EMBL" id="NBEB01000075">
    <property type="protein sequence ID" value="OQQ82269.1"/>
    <property type="molecule type" value="Genomic_DNA"/>
</dbReference>
<dbReference type="Proteomes" id="UP000467635">
    <property type="component" value="Unassembled WGS sequence"/>
</dbReference>
<comment type="subunit">
    <text evidence="6">Forms a complex with KhpA.</text>
</comment>
<evidence type="ECO:0000313" key="17">
    <source>
        <dbReference type="Proteomes" id="UP000195378"/>
    </source>
</evidence>
<evidence type="ECO:0000256" key="5">
    <source>
        <dbReference type="ARBA" id="ARBA00023316"/>
    </source>
</evidence>